<dbReference type="PROSITE" id="PS00690">
    <property type="entry name" value="DEAH_ATP_HELICASE"/>
    <property type="match status" value="1"/>
</dbReference>
<dbReference type="CDD" id="cd17917">
    <property type="entry name" value="DEXHc_RHA-like"/>
    <property type="match status" value="1"/>
</dbReference>
<organism evidence="8 9">
    <name type="scientific">Spraguea lophii (strain 42_110)</name>
    <name type="common">Microsporidian parasite</name>
    <dbReference type="NCBI Taxonomy" id="1358809"/>
    <lineage>
        <taxon>Eukaryota</taxon>
        <taxon>Fungi</taxon>
        <taxon>Fungi incertae sedis</taxon>
        <taxon>Microsporidia</taxon>
        <taxon>Spragueidae</taxon>
        <taxon>Spraguea</taxon>
    </lineage>
</organism>
<dbReference type="Gene3D" id="1.20.120.1080">
    <property type="match status" value="1"/>
</dbReference>
<dbReference type="PROSITE" id="PS51194">
    <property type="entry name" value="HELICASE_CTER"/>
    <property type="match status" value="1"/>
</dbReference>
<evidence type="ECO:0000256" key="3">
    <source>
        <dbReference type="ARBA" id="ARBA00022801"/>
    </source>
</evidence>
<dbReference type="SMART" id="SM00490">
    <property type="entry name" value="HELICc"/>
    <property type="match status" value="1"/>
</dbReference>
<dbReference type="InParanoid" id="S7W9V4"/>
<dbReference type="OrthoDB" id="10253254at2759"/>
<dbReference type="EMBL" id="ATCN01000172">
    <property type="protein sequence ID" value="EPR79641.1"/>
    <property type="molecule type" value="Genomic_DNA"/>
</dbReference>
<dbReference type="GO" id="GO:0005730">
    <property type="term" value="C:nucleolus"/>
    <property type="evidence" value="ECO:0007669"/>
    <property type="project" value="TreeGrafter"/>
</dbReference>
<keyword evidence="3" id="KW-0378">Hydrolase</keyword>
<dbReference type="SMART" id="SM00487">
    <property type="entry name" value="DEXDc"/>
    <property type="match status" value="1"/>
</dbReference>
<dbReference type="OMA" id="RYLERKM"/>
<dbReference type="InterPro" id="IPR011545">
    <property type="entry name" value="DEAD/DEAH_box_helicase_dom"/>
</dbReference>
<dbReference type="CDD" id="cd18791">
    <property type="entry name" value="SF2_C_RHA"/>
    <property type="match status" value="1"/>
</dbReference>
<dbReference type="GO" id="GO:0003723">
    <property type="term" value="F:RNA binding"/>
    <property type="evidence" value="ECO:0007669"/>
    <property type="project" value="TreeGrafter"/>
</dbReference>
<dbReference type="HOGENOM" id="CLU_001832_5_11_1"/>
<evidence type="ECO:0000256" key="2">
    <source>
        <dbReference type="ARBA" id="ARBA00022741"/>
    </source>
</evidence>
<protein>
    <submittedName>
        <fullName evidence="8">Pre-mRNA splicing factor ATP-dependent RNA helicase</fullName>
    </submittedName>
</protein>
<feature type="domain" description="Helicase ATP-binding" evidence="6">
    <location>
        <begin position="165"/>
        <end position="328"/>
    </location>
</feature>
<evidence type="ECO:0000256" key="5">
    <source>
        <dbReference type="ARBA" id="ARBA00022840"/>
    </source>
</evidence>
<comment type="similarity">
    <text evidence="1">Belongs to the DEAD box helicase family. DEAH subfamily.</text>
</comment>
<dbReference type="GO" id="GO:0000462">
    <property type="term" value="P:maturation of SSU-rRNA from tricistronic rRNA transcript (SSU-rRNA, 5.8S rRNA, LSU-rRNA)"/>
    <property type="evidence" value="ECO:0007669"/>
    <property type="project" value="TreeGrafter"/>
</dbReference>
<evidence type="ECO:0000259" key="6">
    <source>
        <dbReference type="PROSITE" id="PS51192"/>
    </source>
</evidence>
<proteinExistence type="inferred from homology"/>
<sequence length="782" mass="91765">MNRKEKNKIKFQKKIEVKKRRADLMKKLSVYYDESEMIQKDIIKVNKKKIKKYEDNKNIINKNVSNEECFVTHSEINKYMDDNIYIESDVIDNDIEKIFDKENSTQEDYVEEKIENILKEEYIKENRSQTVTDNIKHNVKVLKRKESIQKFRQNLPIFYEESEIVSLLRSHDIICIKGSTGSGKSTQIPQFIYENNLSEKRICITQPRRLAAISISNRINYEMNGKYSGYKIKYENNVKRNTKIKVVTEGILLREIMNDKNLDEYSVIIIDEAHERTANLEALIPLVEEMVNKRNNGEDKLKVIIMSATLTEFNQYPLFEIKEKPFQVKVSYEEKSNGNYISLAYNRILKLLKSQENTVKNILVFLASKKDIYTLNGMLSKENIKKYKILPLHSSLSDIEQKKVFLPEKKIILSTNIAETSITISDIDVVIDSGKAKYRVETDSIEYLVDFISKSSAEQRMGRTGRTCDGVCYRLYTGEEFENMCNETVPEILMCRNDGLYLFLKALKIKPENFPFKINVDFSKAKNFLTEIKAININGKLTKLGKNMVKYPILPRYSRILNLKNTPNILFLLCAVLDCEFDYKRKYVEDEKSEVISKLRIIIEYLENDNKDKFCEDRKIKKKRIEDVLKLSFQLIKINEGINLRKASEMKGINNEKDTISIHKNTIEIDDTKTNIKTSDSTLEVIESENEKSTNKKNITFKDIKYKIEDEEYLRKILFKIFSDNLAVKIGSEYFYKNKKITFSNDFITTEKYIVFEHLITSNKKTIVQNVTVIEESWFEYI</sequence>
<dbReference type="GO" id="GO:0004386">
    <property type="term" value="F:helicase activity"/>
    <property type="evidence" value="ECO:0007669"/>
    <property type="project" value="UniProtKB-KW"/>
</dbReference>
<accession>S7W9V4</accession>
<evidence type="ECO:0000313" key="8">
    <source>
        <dbReference type="EMBL" id="EPR79641.1"/>
    </source>
</evidence>
<comment type="caution">
    <text evidence="8">The sequence shown here is derived from an EMBL/GenBank/DDBJ whole genome shotgun (WGS) entry which is preliminary data.</text>
</comment>
<dbReference type="Pfam" id="PF00271">
    <property type="entry name" value="Helicase_C"/>
    <property type="match status" value="1"/>
</dbReference>
<dbReference type="GO" id="GO:0005524">
    <property type="term" value="F:ATP binding"/>
    <property type="evidence" value="ECO:0007669"/>
    <property type="project" value="UniProtKB-KW"/>
</dbReference>
<dbReference type="PANTHER" id="PTHR18934:SF99">
    <property type="entry name" value="ATP-DEPENDENT RNA HELICASE DHX37-RELATED"/>
    <property type="match status" value="1"/>
</dbReference>
<keyword evidence="9" id="KW-1185">Reference proteome</keyword>
<dbReference type="PANTHER" id="PTHR18934">
    <property type="entry name" value="ATP-DEPENDENT RNA HELICASE"/>
    <property type="match status" value="1"/>
</dbReference>
<dbReference type="VEuPathDB" id="MicrosporidiaDB:SLOPH_2599"/>
<dbReference type="Gene3D" id="3.40.50.300">
    <property type="entry name" value="P-loop containing nucleotide triphosphate hydrolases"/>
    <property type="match status" value="2"/>
</dbReference>
<dbReference type="InterPro" id="IPR027417">
    <property type="entry name" value="P-loop_NTPase"/>
</dbReference>
<reference evidence="9" key="1">
    <citation type="journal article" date="2013" name="PLoS Genet.">
        <title>The genome of Spraguea lophii and the basis of host-microsporidian interactions.</title>
        <authorList>
            <person name="Campbell S.E."/>
            <person name="Williams T.A."/>
            <person name="Yousuf A."/>
            <person name="Soanes D.M."/>
            <person name="Paszkiewicz K.H."/>
            <person name="Williams B.A.P."/>
        </authorList>
    </citation>
    <scope>NUCLEOTIDE SEQUENCE [LARGE SCALE GENOMIC DNA]</scope>
    <source>
        <strain evidence="9">42_110</strain>
    </source>
</reference>
<dbReference type="InterPro" id="IPR002464">
    <property type="entry name" value="DNA/RNA_helicase_DEAH_CS"/>
</dbReference>
<dbReference type="FunCoup" id="S7W9V4">
    <property type="interactions" value="287"/>
</dbReference>
<keyword evidence="2" id="KW-0547">Nucleotide-binding</keyword>
<name>S7W9V4_SPRLO</name>
<dbReference type="AlphaFoldDB" id="S7W9V4"/>
<gene>
    <name evidence="8" type="ORF">SLOPH_2599</name>
</gene>
<dbReference type="SUPFAM" id="SSF52540">
    <property type="entry name" value="P-loop containing nucleoside triphosphate hydrolases"/>
    <property type="match status" value="1"/>
</dbReference>
<feature type="domain" description="Helicase C-terminal" evidence="7">
    <location>
        <begin position="344"/>
        <end position="508"/>
    </location>
</feature>
<dbReference type="PROSITE" id="PS51192">
    <property type="entry name" value="HELICASE_ATP_BIND_1"/>
    <property type="match status" value="1"/>
</dbReference>
<keyword evidence="4 8" id="KW-0347">Helicase</keyword>
<dbReference type="Pfam" id="PF00270">
    <property type="entry name" value="DEAD"/>
    <property type="match status" value="1"/>
</dbReference>
<dbReference type="GO" id="GO:0016787">
    <property type="term" value="F:hydrolase activity"/>
    <property type="evidence" value="ECO:0007669"/>
    <property type="project" value="UniProtKB-KW"/>
</dbReference>
<dbReference type="Proteomes" id="UP000014978">
    <property type="component" value="Unassembled WGS sequence"/>
</dbReference>
<evidence type="ECO:0000259" key="7">
    <source>
        <dbReference type="PROSITE" id="PS51194"/>
    </source>
</evidence>
<dbReference type="STRING" id="1358809.S7W9V4"/>
<dbReference type="InterPro" id="IPR014001">
    <property type="entry name" value="Helicase_ATP-bd"/>
</dbReference>
<evidence type="ECO:0000313" key="9">
    <source>
        <dbReference type="Proteomes" id="UP000014978"/>
    </source>
</evidence>
<evidence type="ECO:0000256" key="4">
    <source>
        <dbReference type="ARBA" id="ARBA00022806"/>
    </source>
</evidence>
<evidence type="ECO:0000256" key="1">
    <source>
        <dbReference type="ARBA" id="ARBA00008792"/>
    </source>
</evidence>
<dbReference type="InterPro" id="IPR001650">
    <property type="entry name" value="Helicase_C-like"/>
</dbReference>
<keyword evidence="5" id="KW-0067">ATP-binding</keyword>